<accession>A0A554XBJ4</accession>
<gene>
    <name evidence="1" type="ORF">Ttaiw_00751</name>
</gene>
<sequence>MPIQTSFAELEVVSKKKLTRRELRAYVVQKGFGLSDEGLEDALYDS</sequence>
<keyword evidence="2" id="KW-1185">Reference proteome</keyword>
<evidence type="ECO:0000313" key="2">
    <source>
        <dbReference type="Proteomes" id="UP000317763"/>
    </source>
</evidence>
<organism evidence="1 2">
    <name type="scientific">Tepidimonas taiwanensis</name>
    <dbReference type="NCBI Taxonomy" id="307486"/>
    <lineage>
        <taxon>Bacteria</taxon>
        <taxon>Pseudomonadati</taxon>
        <taxon>Pseudomonadota</taxon>
        <taxon>Betaproteobacteria</taxon>
        <taxon>Burkholderiales</taxon>
        <taxon>Tepidimonas</taxon>
    </lineage>
</organism>
<dbReference type="EMBL" id="VJOM01000005">
    <property type="protein sequence ID" value="TSE33205.1"/>
    <property type="molecule type" value="Genomic_DNA"/>
</dbReference>
<reference evidence="1 2" key="1">
    <citation type="submission" date="2019-07" db="EMBL/GenBank/DDBJ databases">
        <title>Tepidimonas taiwanensis I1-1 draft genome.</title>
        <authorList>
            <person name="Da Costa M.S."/>
            <person name="Froufe H.J.C."/>
            <person name="Egas C."/>
            <person name="Albuquerque L."/>
        </authorList>
    </citation>
    <scope>NUCLEOTIDE SEQUENCE [LARGE SCALE GENOMIC DNA]</scope>
    <source>
        <strain evidence="1 2">I1-1</strain>
    </source>
</reference>
<comment type="caution">
    <text evidence="1">The sequence shown here is derived from an EMBL/GenBank/DDBJ whole genome shotgun (WGS) entry which is preliminary data.</text>
</comment>
<dbReference type="Proteomes" id="UP000317763">
    <property type="component" value="Unassembled WGS sequence"/>
</dbReference>
<evidence type="ECO:0000313" key="1">
    <source>
        <dbReference type="EMBL" id="TSE33205.1"/>
    </source>
</evidence>
<proteinExistence type="predicted"/>
<dbReference type="RefSeq" id="WP_156137228.1">
    <property type="nucleotide sequence ID" value="NZ_CP083911.1"/>
</dbReference>
<dbReference type="AlphaFoldDB" id="A0A554XBJ4"/>
<protein>
    <submittedName>
        <fullName evidence="1">Uncharacterized protein</fullName>
    </submittedName>
</protein>
<name>A0A554XBJ4_9BURK</name>